<evidence type="ECO:0000313" key="4">
    <source>
        <dbReference type="Proteomes" id="UP000251956"/>
    </source>
</evidence>
<keyword evidence="2" id="KW-0732">Signal</keyword>
<feature type="compositionally biased region" description="Pro residues" evidence="1">
    <location>
        <begin position="60"/>
        <end position="70"/>
    </location>
</feature>
<comment type="caution">
    <text evidence="3">The sequence shown here is derived from an EMBL/GenBank/DDBJ whole genome shotgun (WGS) entry which is preliminary data.</text>
</comment>
<reference evidence="3 4" key="2">
    <citation type="submission" date="2018-07" db="EMBL/GenBank/DDBJ databases">
        <title>Diversity of Mesorhizobium strains in Brazil.</title>
        <authorList>
            <person name="Helene L.C.F."/>
            <person name="Dall'Agnol R."/>
            <person name="Delamuta J.R.M."/>
            <person name="Hungria M."/>
        </authorList>
    </citation>
    <scope>NUCLEOTIDE SEQUENCE [LARGE SCALE GENOMIC DNA]</scope>
    <source>
        <strain evidence="3 4">CNPSo 3140</strain>
    </source>
</reference>
<dbReference type="EMBL" id="QMBQ01000001">
    <property type="protein sequence ID" value="RAZ80349.1"/>
    <property type="molecule type" value="Genomic_DNA"/>
</dbReference>
<protein>
    <submittedName>
        <fullName evidence="3">Uncharacterized protein</fullName>
    </submittedName>
</protein>
<reference evidence="4" key="1">
    <citation type="submission" date="2018-06" db="EMBL/GenBank/DDBJ databases">
        <authorList>
            <person name="Helene L.C."/>
            <person name="Dall'Agnol R."/>
            <person name="Delamuta J.R."/>
            <person name="Hungria M."/>
        </authorList>
    </citation>
    <scope>NUCLEOTIDE SEQUENCE [LARGE SCALE GENOMIC DNA]</scope>
    <source>
        <strain evidence="4">CNPSo 3140</strain>
    </source>
</reference>
<evidence type="ECO:0000313" key="3">
    <source>
        <dbReference type="EMBL" id="RAZ80349.1"/>
    </source>
</evidence>
<keyword evidence="4" id="KW-1185">Reference proteome</keyword>
<feature type="chain" id="PRO_5016298499" evidence="2">
    <location>
        <begin position="21"/>
        <end position="95"/>
    </location>
</feature>
<dbReference type="OrthoDB" id="8101336at2"/>
<feature type="signal peptide" evidence="2">
    <location>
        <begin position="1"/>
        <end position="20"/>
    </location>
</feature>
<feature type="region of interest" description="Disordered" evidence="1">
    <location>
        <begin position="59"/>
        <end position="83"/>
    </location>
</feature>
<dbReference type="RefSeq" id="WP_112125894.1">
    <property type="nucleotide sequence ID" value="NZ_QMBQ01000001.1"/>
</dbReference>
<organism evidence="3 4">
    <name type="scientific">Mesorhizobium atlanticum</name>
    <dbReference type="NCBI Taxonomy" id="2233532"/>
    <lineage>
        <taxon>Bacteria</taxon>
        <taxon>Pseudomonadati</taxon>
        <taxon>Pseudomonadota</taxon>
        <taxon>Alphaproteobacteria</taxon>
        <taxon>Hyphomicrobiales</taxon>
        <taxon>Phyllobacteriaceae</taxon>
        <taxon>Mesorhizobium</taxon>
    </lineage>
</organism>
<evidence type="ECO:0000256" key="2">
    <source>
        <dbReference type="SAM" id="SignalP"/>
    </source>
</evidence>
<sequence>MKSFLCGMALLAALAAPVAAETRYDRNIEKAAMDIVAGKMGNIRGGFSYKQRPQLVVLPDTPPPAPVPAEPPHKEASGNDGLMPAVERRVSRTVF</sequence>
<gene>
    <name evidence="3" type="ORF">DPM35_03445</name>
</gene>
<dbReference type="AlphaFoldDB" id="A0A330H497"/>
<name>A0A330H497_9HYPH</name>
<accession>A0A330H497</accession>
<evidence type="ECO:0000256" key="1">
    <source>
        <dbReference type="SAM" id="MobiDB-lite"/>
    </source>
</evidence>
<dbReference type="Proteomes" id="UP000251956">
    <property type="component" value="Unassembled WGS sequence"/>
</dbReference>
<proteinExistence type="predicted"/>